<keyword evidence="2" id="KW-0966">Cell projection</keyword>
<dbReference type="SUPFAM" id="SSF49354">
    <property type="entry name" value="PapD-like"/>
    <property type="match status" value="1"/>
</dbReference>
<proteinExistence type="predicted"/>
<reference evidence="2" key="1">
    <citation type="submission" date="2018-07" db="EMBL/GenBank/DDBJ databases">
        <title>Comparative genomics of catfishes provides insights into carnivory and benthic adaptation.</title>
        <authorList>
            <person name="Zhang Y."/>
            <person name="Wang D."/>
            <person name="Peng Z."/>
            <person name="Zheng S."/>
            <person name="Shao F."/>
            <person name="Tao W."/>
        </authorList>
    </citation>
    <scope>NUCLEOTIDE SEQUENCE</scope>
    <source>
        <strain evidence="2">Chongqing</strain>
    </source>
</reference>
<feature type="domain" description="Cep192-like" evidence="1">
    <location>
        <begin position="78"/>
        <end position="134"/>
    </location>
</feature>
<feature type="non-terminal residue" evidence="2">
    <location>
        <position position="161"/>
    </location>
</feature>
<dbReference type="EMBL" id="MU551627">
    <property type="protein sequence ID" value="KAI5621908.1"/>
    <property type="molecule type" value="Genomic_DNA"/>
</dbReference>
<organism evidence="2 3">
    <name type="scientific">Silurus asotus</name>
    <name type="common">Amur catfish</name>
    <name type="synonym">Parasilurus asotus</name>
    <dbReference type="NCBI Taxonomy" id="30991"/>
    <lineage>
        <taxon>Eukaryota</taxon>
        <taxon>Metazoa</taxon>
        <taxon>Chordata</taxon>
        <taxon>Craniata</taxon>
        <taxon>Vertebrata</taxon>
        <taxon>Euteleostomi</taxon>
        <taxon>Actinopterygii</taxon>
        <taxon>Neopterygii</taxon>
        <taxon>Teleostei</taxon>
        <taxon>Ostariophysi</taxon>
        <taxon>Siluriformes</taxon>
        <taxon>Siluridae</taxon>
        <taxon>Silurus</taxon>
    </lineage>
</organism>
<dbReference type="Proteomes" id="UP001205998">
    <property type="component" value="Unassembled WGS sequence"/>
</dbReference>
<keyword evidence="3" id="KW-1185">Reference proteome</keyword>
<dbReference type="Gene3D" id="2.60.40.10">
    <property type="entry name" value="Immunoglobulins"/>
    <property type="match status" value="1"/>
</dbReference>
<gene>
    <name evidence="2" type="ORF">C0J50_18292</name>
</gene>
<accession>A0AAD5AS43</accession>
<dbReference type="AlphaFoldDB" id="A0AAD5AS43"/>
<protein>
    <submittedName>
        <fullName evidence="2">Cilia- and flagella-associated protein 74 isoform X2</fullName>
    </submittedName>
</protein>
<evidence type="ECO:0000259" key="1">
    <source>
        <dbReference type="Pfam" id="PF22067"/>
    </source>
</evidence>
<sequence length="161" mass="17854">EGIVPLVTCTHKGRILDFGYVLEKQSTSQVVTVRSKKIFTYSYCLLLSTACDQLYFSVAFKHILLLFLLFLPGTQNYSGQSVFVVSPTEGTIAPGETQDITVTFKPDHEGLHYRDALQVQLMNHQTVCDLELRGAASSHNMFICGGDPLNLCSESLIHPNI</sequence>
<evidence type="ECO:0000313" key="2">
    <source>
        <dbReference type="EMBL" id="KAI5621908.1"/>
    </source>
</evidence>
<feature type="non-terminal residue" evidence="2">
    <location>
        <position position="1"/>
    </location>
</feature>
<evidence type="ECO:0000313" key="3">
    <source>
        <dbReference type="Proteomes" id="UP001205998"/>
    </source>
</evidence>
<dbReference type="PANTHER" id="PTHR22538">
    <property type="entry name" value="CILIA- AND FLAGELLA-ASSOCIATED PROTEIN 74"/>
    <property type="match status" value="1"/>
</dbReference>
<dbReference type="InterPro" id="IPR054089">
    <property type="entry name" value="Cep192-like_D3"/>
</dbReference>
<name>A0AAD5AS43_SILAS</name>
<dbReference type="InterPro" id="IPR008962">
    <property type="entry name" value="PapD-like_sf"/>
</dbReference>
<keyword evidence="2" id="KW-0282">Flagellum</keyword>
<dbReference type="Pfam" id="PF22067">
    <property type="entry name" value="Cep192_D3"/>
    <property type="match status" value="1"/>
</dbReference>
<keyword evidence="2" id="KW-0969">Cilium</keyword>
<dbReference type="PANTHER" id="PTHR22538:SF0">
    <property type="entry name" value="CILIA- AND FLAGELLA-ASSOCIATED PROTEIN 74"/>
    <property type="match status" value="1"/>
</dbReference>
<comment type="caution">
    <text evidence="2">The sequence shown here is derived from an EMBL/GenBank/DDBJ whole genome shotgun (WGS) entry which is preliminary data.</text>
</comment>
<dbReference type="InterPro" id="IPR013783">
    <property type="entry name" value="Ig-like_fold"/>
</dbReference>